<dbReference type="Gene3D" id="3.20.20.80">
    <property type="entry name" value="Glycosidases"/>
    <property type="match status" value="1"/>
</dbReference>
<reference evidence="21 22" key="1">
    <citation type="submission" date="2024-01" db="EMBL/GenBank/DDBJ databases">
        <title>Comparative genomics of Cryptococcus and Kwoniella reveals pathogenesis evolution and contrasting modes of karyotype evolution via chromosome fusion or intercentromeric recombination.</title>
        <authorList>
            <person name="Coelho M.A."/>
            <person name="David-Palma M."/>
            <person name="Shea T."/>
            <person name="Bowers K."/>
            <person name="McGinley-Smith S."/>
            <person name="Mohammad A.W."/>
            <person name="Gnirke A."/>
            <person name="Yurkov A.M."/>
            <person name="Nowrousian M."/>
            <person name="Sun S."/>
            <person name="Cuomo C.A."/>
            <person name="Heitman J."/>
        </authorList>
    </citation>
    <scope>NUCLEOTIDE SEQUENCE [LARGE SCALE GENOMIC DNA]</scope>
    <source>
        <strain evidence="21 22">CBS 6074</strain>
    </source>
</reference>
<feature type="binding site" evidence="15">
    <location>
        <position position="201"/>
    </location>
    <ligand>
        <name>Ca(2+)</name>
        <dbReference type="ChEBI" id="CHEBI:29108"/>
        <label>1</label>
    </ligand>
</feature>
<evidence type="ECO:0000256" key="13">
    <source>
        <dbReference type="PIRSR" id="PIRSR001024-1"/>
    </source>
</evidence>
<dbReference type="SUPFAM" id="SSF51445">
    <property type="entry name" value="(Trans)glycosidases"/>
    <property type="match status" value="1"/>
</dbReference>
<keyword evidence="11" id="KW-0119">Carbohydrate metabolism</keyword>
<gene>
    <name evidence="21" type="ORF">L201_000378</name>
</gene>
<keyword evidence="8 15" id="KW-0106">Calcium</keyword>
<feature type="disulfide bond" evidence="16">
    <location>
        <begin position="172"/>
        <end position="185"/>
    </location>
</feature>
<feature type="chain" id="PRO_5043836633" description="alpha-amylase" evidence="19">
    <location>
        <begin position="21"/>
        <end position="556"/>
    </location>
</feature>
<feature type="region of interest" description="Disordered" evidence="18">
    <location>
        <begin position="532"/>
        <end position="556"/>
    </location>
</feature>
<dbReference type="Pfam" id="PF00128">
    <property type="entry name" value="Alpha-amylase"/>
    <property type="match status" value="1"/>
</dbReference>
<keyword evidence="12" id="KW-0326">Glycosidase</keyword>
<evidence type="ECO:0000256" key="15">
    <source>
        <dbReference type="PIRSR" id="PIRSR001024-3"/>
    </source>
</evidence>
<feature type="disulfide bond" evidence="16">
    <location>
        <begin position="47"/>
        <end position="55"/>
    </location>
</feature>
<dbReference type="PANTHER" id="PTHR10357">
    <property type="entry name" value="ALPHA-AMYLASE FAMILY MEMBER"/>
    <property type="match status" value="1"/>
</dbReference>
<evidence type="ECO:0000256" key="11">
    <source>
        <dbReference type="ARBA" id="ARBA00023277"/>
    </source>
</evidence>
<evidence type="ECO:0000256" key="1">
    <source>
        <dbReference type="ARBA" id="ARBA00000548"/>
    </source>
</evidence>
<proteinExistence type="inferred from homology"/>
<keyword evidence="6 19" id="KW-0732">Signal</keyword>
<comment type="cofactor">
    <cofactor evidence="2">
        <name>Ca(2+)</name>
        <dbReference type="ChEBI" id="CHEBI:29108"/>
    </cofactor>
</comment>
<evidence type="ECO:0000256" key="18">
    <source>
        <dbReference type="SAM" id="MobiDB-lite"/>
    </source>
</evidence>
<feature type="binding site" evidence="15">
    <location>
        <position position="183"/>
    </location>
    <ligand>
        <name>Ca(2+)</name>
        <dbReference type="ChEBI" id="CHEBI:29108"/>
        <label>1</label>
    </ligand>
</feature>
<feature type="binding site" evidence="15">
    <location>
        <position position="232"/>
    </location>
    <ligand>
        <name>Ca(2+)</name>
        <dbReference type="ChEBI" id="CHEBI:29108"/>
        <label>2</label>
    </ligand>
</feature>
<evidence type="ECO:0000256" key="9">
    <source>
        <dbReference type="ARBA" id="ARBA00023157"/>
    </source>
</evidence>
<evidence type="ECO:0000256" key="6">
    <source>
        <dbReference type="ARBA" id="ARBA00022729"/>
    </source>
</evidence>
<evidence type="ECO:0000256" key="19">
    <source>
        <dbReference type="SAM" id="SignalP"/>
    </source>
</evidence>
<feature type="binding site" evidence="15">
    <location>
        <position position="138"/>
    </location>
    <ligand>
        <name>Ca(2+)</name>
        <dbReference type="ChEBI" id="CHEBI:29108"/>
        <label>1</label>
    </ligand>
</feature>
<evidence type="ECO:0000256" key="17">
    <source>
        <dbReference type="PIRSR" id="PIRSR001024-5"/>
    </source>
</evidence>
<keyword evidence="10" id="KW-0325">Glycoprotein</keyword>
<dbReference type="PANTHER" id="PTHR10357:SF215">
    <property type="entry name" value="ALPHA-AMYLASE 1"/>
    <property type="match status" value="1"/>
</dbReference>
<feature type="domain" description="Glycosyl hydrolase family 13 catalytic" evidence="20">
    <location>
        <begin position="33"/>
        <end position="398"/>
    </location>
</feature>
<organism evidence="21 22">
    <name type="scientific">Kwoniella dendrophila CBS 6074</name>
    <dbReference type="NCBI Taxonomy" id="1295534"/>
    <lineage>
        <taxon>Eukaryota</taxon>
        <taxon>Fungi</taxon>
        <taxon>Dikarya</taxon>
        <taxon>Basidiomycota</taxon>
        <taxon>Agaricomycotina</taxon>
        <taxon>Tremellomycetes</taxon>
        <taxon>Tremellales</taxon>
        <taxon>Cryptococcaceae</taxon>
        <taxon>Kwoniella</taxon>
    </lineage>
</organism>
<dbReference type="InterPro" id="IPR017853">
    <property type="entry name" value="GH"/>
</dbReference>
<evidence type="ECO:0000256" key="14">
    <source>
        <dbReference type="PIRSR" id="PIRSR001024-2"/>
    </source>
</evidence>
<dbReference type="GO" id="GO:0016052">
    <property type="term" value="P:carbohydrate catabolic process"/>
    <property type="evidence" value="ECO:0007669"/>
    <property type="project" value="InterPro"/>
</dbReference>
<evidence type="ECO:0000259" key="20">
    <source>
        <dbReference type="SMART" id="SM00642"/>
    </source>
</evidence>
<dbReference type="PIRSF" id="PIRSF001024">
    <property type="entry name" value="Alph-amyl_fung"/>
    <property type="match status" value="1"/>
</dbReference>
<dbReference type="EC" id="3.2.1.1" evidence="4"/>
<dbReference type="Proteomes" id="UP001355207">
    <property type="component" value="Chromosome 1"/>
</dbReference>
<dbReference type="RefSeq" id="XP_066072277.1">
    <property type="nucleotide sequence ID" value="XM_066216180.1"/>
</dbReference>
<evidence type="ECO:0000256" key="4">
    <source>
        <dbReference type="ARBA" id="ARBA00012595"/>
    </source>
</evidence>
<feature type="active site" description="Proton donor" evidence="13">
    <location>
        <position position="256"/>
    </location>
</feature>
<protein>
    <recommendedName>
        <fullName evidence="4">alpha-amylase</fullName>
        <ecNumber evidence="4">3.2.1.1</ecNumber>
    </recommendedName>
</protein>
<evidence type="ECO:0000313" key="21">
    <source>
        <dbReference type="EMBL" id="WWC85514.1"/>
    </source>
</evidence>
<keyword evidence="22" id="KW-1185">Reference proteome</keyword>
<evidence type="ECO:0000313" key="22">
    <source>
        <dbReference type="Proteomes" id="UP001355207"/>
    </source>
</evidence>
<feature type="binding site" evidence="17">
    <location>
        <position position="372"/>
    </location>
    <ligand>
        <name>substrate</name>
    </ligand>
</feature>
<feature type="binding site" evidence="15">
    <location>
        <position position="236"/>
    </location>
    <ligand>
        <name>Ca(2+)</name>
        <dbReference type="ChEBI" id="CHEBI:29108"/>
        <label>1</label>
    </ligand>
</feature>
<comment type="catalytic activity">
    <reaction evidence="1">
        <text>Endohydrolysis of (1-&gt;4)-alpha-D-glucosidic linkages in polysaccharides containing three or more (1-&gt;4)-alpha-linked D-glucose units.</text>
        <dbReference type="EC" id="3.2.1.1"/>
    </reaction>
</comment>
<dbReference type="EMBL" id="CP144098">
    <property type="protein sequence ID" value="WWC85514.1"/>
    <property type="molecule type" value="Genomic_DNA"/>
</dbReference>
<dbReference type="GO" id="GO:0004556">
    <property type="term" value="F:alpha-amylase activity"/>
    <property type="evidence" value="ECO:0007669"/>
    <property type="project" value="UniProtKB-EC"/>
</dbReference>
<evidence type="ECO:0000256" key="7">
    <source>
        <dbReference type="ARBA" id="ARBA00022801"/>
    </source>
</evidence>
<evidence type="ECO:0000256" key="5">
    <source>
        <dbReference type="ARBA" id="ARBA00022723"/>
    </source>
</evidence>
<dbReference type="Pfam" id="PF09260">
    <property type="entry name" value="A_amylase_dom_C"/>
    <property type="match status" value="1"/>
</dbReference>
<feature type="site" description="Transition state stabilizer" evidence="14">
    <location>
        <position position="324"/>
    </location>
</feature>
<keyword evidence="7" id="KW-0378">Hydrolase</keyword>
<feature type="binding site" evidence="17">
    <location>
        <position position="100"/>
    </location>
    <ligand>
        <name>substrate</name>
    </ligand>
</feature>
<dbReference type="GO" id="GO:0005509">
    <property type="term" value="F:calcium ion binding"/>
    <property type="evidence" value="ECO:0007669"/>
    <property type="project" value="InterPro"/>
</dbReference>
<dbReference type="Gene3D" id="2.60.40.1180">
    <property type="entry name" value="Golgi alpha-mannosidase II"/>
    <property type="match status" value="1"/>
</dbReference>
<accession>A0AAX4JJA1</accession>
<evidence type="ECO:0000256" key="8">
    <source>
        <dbReference type="ARBA" id="ARBA00022837"/>
    </source>
</evidence>
<dbReference type="AlphaFoldDB" id="A0AAX4JJA1"/>
<dbReference type="InterPro" id="IPR015340">
    <property type="entry name" value="A_amylase_C_dom"/>
</dbReference>
<feature type="active site" description="Nucleophile" evidence="13">
    <location>
        <position position="232"/>
    </location>
</feature>
<comment type="similarity">
    <text evidence="3">Belongs to the glycosyl hydrolase 13 family.</text>
</comment>
<evidence type="ECO:0000256" key="3">
    <source>
        <dbReference type="ARBA" id="ARBA00008061"/>
    </source>
</evidence>
<keyword evidence="5 15" id="KW-0479">Metal-binding</keyword>
<sequence>MVSLGKLLTLLPLLASAVQAATKDDWRSRSIYQLITDRFAGGDQEHCTLGARHYCGGNWRAIIDKLDYIQGMGFDAVWISPTAAGYEGYSKYGANYHGYWTVDPTQLNSHFGTADDLKALSSALHSRGMYLMVDIAINAIASTNYRLDQAVLDNENNGRNLFKDPSNYHERCNIQWGDHHSEEYCWLVSGGGDGLDIALKDLATETPAVANVLKNWVKGYVQEYGIDGFRLDASKHMSKQFQHDFCQEAGIFCVGEVAGDNTAYAATYQGNDGIDSVFGFGMLYGAAAVFGNGKTMGTLKYYIEQAASSYSDPSVIASFLDNQDLPRFNSRTNDKSLVYNAIVSNFLYGGIPTVYYGLEQDISDGPNDPENREALGRYNNYATNGDTYKRITQLNQIRNFLNKKGNFLKSVATVLKNQDNDIALQREDALIVLTNRGSSGSGSWSIAGTKFGNNADVVDLLSCTKSKTDGSASLTVSWTNGQPFVFVTSPIAAEGGFCGASAPGKRHFAGHSFDITGNNDFAHSASVNSVVAGNGSSSTGTGKRSRSRNTVAGKLH</sequence>
<dbReference type="InterPro" id="IPR013777">
    <property type="entry name" value="A-amylase-like"/>
</dbReference>
<evidence type="ECO:0000256" key="16">
    <source>
        <dbReference type="PIRSR" id="PIRSR001024-4"/>
    </source>
</evidence>
<dbReference type="SMART" id="SM00642">
    <property type="entry name" value="Aamy"/>
    <property type="match status" value="1"/>
</dbReference>
<evidence type="ECO:0000256" key="10">
    <source>
        <dbReference type="ARBA" id="ARBA00023180"/>
    </source>
</evidence>
<feature type="disulfide bond" evidence="16">
    <location>
        <begin position="463"/>
        <end position="498"/>
    </location>
</feature>
<dbReference type="InterPro" id="IPR006047">
    <property type="entry name" value="GH13_cat_dom"/>
</dbReference>
<evidence type="ECO:0000256" key="2">
    <source>
        <dbReference type="ARBA" id="ARBA00001913"/>
    </source>
</evidence>
<name>A0AAX4JJA1_9TREE</name>
<dbReference type="SUPFAM" id="SSF51011">
    <property type="entry name" value="Glycosyl hydrolase domain"/>
    <property type="match status" value="1"/>
</dbReference>
<feature type="binding site" evidence="17">
    <location>
        <position position="324"/>
    </location>
    <ligand>
        <name>substrate</name>
    </ligand>
</feature>
<feature type="compositionally biased region" description="Low complexity" evidence="18">
    <location>
        <begin position="532"/>
        <end position="542"/>
    </location>
</feature>
<keyword evidence="9 16" id="KW-1015">Disulfide bond</keyword>
<evidence type="ECO:0000256" key="12">
    <source>
        <dbReference type="ARBA" id="ARBA00023295"/>
    </source>
</evidence>
<feature type="binding site" evidence="15">
    <location>
        <position position="256"/>
    </location>
    <ligand>
        <name>Ca(2+)</name>
        <dbReference type="ChEBI" id="CHEBI:29108"/>
        <label>2</label>
    </ligand>
</feature>
<dbReference type="InterPro" id="IPR013780">
    <property type="entry name" value="Glyco_hydro_b"/>
</dbReference>
<dbReference type="GeneID" id="91091050"/>
<feature type="binding site" evidence="17">
    <location>
        <position position="230"/>
    </location>
    <ligand>
        <name>substrate</name>
    </ligand>
</feature>
<feature type="signal peptide" evidence="19">
    <location>
        <begin position="1"/>
        <end position="20"/>
    </location>
</feature>